<feature type="domain" description="Thymidylate kinase-like" evidence="9">
    <location>
        <begin position="9"/>
        <end position="191"/>
    </location>
</feature>
<evidence type="ECO:0000256" key="2">
    <source>
        <dbReference type="ARBA" id="ARBA00022679"/>
    </source>
</evidence>
<dbReference type="InterPro" id="IPR027417">
    <property type="entry name" value="P-loop_NTPase"/>
</dbReference>
<keyword evidence="2 8" id="KW-0808">Transferase</keyword>
<dbReference type="SUPFAM" id="SSF52540">
    <property type="entry name" value="P-loop containing nucleoside triphosphate hydrolases"/>
    <property type="match status" value="1"/>
</dbReference>
<dbReference type="AlphaFoldDB" id="A0A0G1IEI6"/>
<organism evidence="10 11">
    <name type="scientific">Candidatus Gottesmanbacteria bacterium GW2011_GWA1_44_24b</name>
    <dbReference type="NCBI Taxonomy" id="1618437"/>
    <lineage>
        <taxon>Bacteria</taxon>
        <taxon>Candidatus Gottesmaniibacteriota</taxon>
    </lineage>
</organism>
<evidence type="ECO:0000256" key="5">
    <source>
        <dbReference type="ARBA" id="ARBA00022777"/>
    </source>
</evidence>
<evidence type="ECO:0000313" key="11">
    <source>
        <dbReference type="Proteomes" id="UP000034521"/>
    </source>
</evidence>
<proteinExistence type="inferred from homology"/>
<keyword evidence="4 8" id="KW-0547">Nucleotide-binding</keyword>
<protein>
    <recommendedName>
        <fullName evidence="8">Thymidylate kinase</fullName>
        <ecNumber evidence="8">2.7.4.9</ecNumber>
    </recommendedName>
    <alternativeName>
        <fullName evidence="8">dTMP kinase</fullName>
    </alternativeName>
</protein>
<dbReference type="PANTHER" id="PTHR10344">
    <property type="entry name" value="THYMIDYLATE KINASE"/>
    <property type="match status" value="1"/>
</dbReference>
<dbReference type="InterPro" id="IPR018094">
    <property type="entry name" value="Thymidylate_kinase"/>
</dbReference>
<accession>A0A0G1IEI6</accession>
<dbReference type="Proteomes" id="UP000034521">
    <property type="component" value="Unassembled WGS sequence"/>
</dbReference>
<name>A0A0G1IEI6_9BACT</name>
<evidence type="ECO:0000259" key="9">
    <source>
        <dbReference type="Pfam" id="PF02223"/>
    </source>
</evidence>
<sequence>MENGKLIVFEGISGTGKETQAKLLQKTLKTLYRADSHIVYHPTPALKTLLQVWRKDRHIDATTEVYLLLADRYDRVTKEIIPLLSKGIWVISLRNYVSALVYQGKTEENRKWIAREFFVFEPKPDILFYFHISPQDALLRIRKRSRETGEPLGKFETLDLLIKKIQAYKTVLADLPHISVDASQSVESIEKIIRSNLFPLESQRT</sequence>
<dbReference type="GO" id="GO:0006233">
    <property type="term" value="P:dTDP biosynthetic process"/>
    <property type="evidence" value="ECO:0007669"/>
    <property type="project" value="InterPro"/>
</dbReference>
<comment type="catalytic activity">
    <reaction evidence="7 8">
        <text>dTMP + ATP = dTDP + ADP</text>
        <dbReference type="Rhea" id="RHEA:13517"/>
        <dbReference type="ChEBI" id="CHEBI:30616"/>
        <dbReference type="ChEBI" id="CHEBI:58369"/>
        <dbReference type="ChEBI" id="CHEBI:63528"/>
        <dbReference type="ChEBI" id="CHEBI:456216"/>
        <dbReference type="EC" id="2.7.4.9"/>
    </reaction>
</comment>
<dbReference type="CDD" id="cd01672">
    <property type="entry name" value="TMPK"/>
    <property type="match status" value="1"/>
</dbReference>
<reference evidence="10 11" key="1">
    <citation type="journal article" date="2015" name="Nature">
        <title>rRNA introns, odd ribosomes, and small enigmatic genomes across a large radiation of phyla.</title>
        <authorList>
            <person name="Brown C.T."/>
            <person name="Hug L.A."/>
            <person name="Thomas B.C."/>
            <person name="Sharon I."/>
            <person name="Castelle C.J."/>
            <person name="Singh A."/>
            <person name="Wilkins M.J."/>
            <person name="Williams K.H."/>
            <person name="Banfield J.F."/>
        </authorList>
    </citation>
    <scope>NUCLEOTIDE SEQUENCE [LARGE SCALE GENOMIC DNA]</scope>
</reference>
<dbReference type="GO" id="GO:0006227">
    <property type="term" value="P:dUDP biosynthetic process"/>
    <property type="evidence" value="ECO:0007669"/>
    <property type="project" value="TreeGrafter"/>
</dbReference>
<keyword evidence="6 8" id="KW-0067">ATP-binding</keyword>
<keyword evidence="5 8" id="KW-0418">Kinase</keyword>
<evidence type="ECO:0000256" key="4">
    <source>
        <dbReference type="ARBA" id="ARBA00022741"/>
    </source>
</evidence>
<comment type="similarity">
    <text evidence="1 8">Belongs to the thymidylate kinase family.</text>
</comment>
<evidence type="ECO:0000256" key="1">
    <source>
        <dbReference type="ARBA" id="ARBA00009776"/>
    </source>
</evidence>
<dbReference type="GO" id="GO:0005737">
    <property type="term" value="C:cytoplasm"/>
    <property type="evidence" value="ECO:0007669"/>
    <property type="project" value="TreeGrafter"/>
</dbReference>
<dbReference type="Gene3D" id="3.40.50.300">
    <property type="entry name" value="P-loop containing nucleotide triphosphate hydrolases"/>
    <property type="match status" value="1"/>
</dbReference>
<gene>
    <name evidence="8" type="primary">tmk</name>
    <name evidence="10" type="ORF">UW52_C0065G0005</name>
</gene>
<comment type="caution">
    <text evidence="8">Lacks conserved residue(s) required for the propagation of feature annotation.</text>
</comment>
<dbReference type="EC" id="2.7.4.9" evidence="8"/>
<evidence type="ECO:0000313" key="10">
    <source>
        <dbReference type="EMBL" id="KKT57811.1"/>
    </source>
</evidence>
<comment type="caution">
    <text evidence="10">The sequence shown here is derived from an EMBL/GenBank/DDBJ whole genome shotgun (WGS) entry which is preliminary data.</text>
</comment>
<evidence type="ECO:0000256" key="7">
    <source>
        <dbReference type="ARBA" id="ARBA00048743"/>
    </source>
</evidence>
<dbReference type="NCBIfam" id="TIGR00041">
    <property type="entry name" value="DTMP_kinase"/>
    <property type="match status" value="1"/>
</dbReference>
<evidence type="ECO:0000256" key="8">
    <source>
        <dbReference type="HAMAP-Rule" id="MF_00165"/>
    </source>
</evidence>
<dbReference type="GO" id="GO:0004798">
    <property type="term" value="F:dTMP kinase activity"/>
    <property type="evidence" value="ECO:0007669"/>
    <property type="project" value="UniProtKB-UniRule"/>
</dbReference>
<dbReference type="GO" id="GO:0005524">
    <property type="term" value="F:ATP binding"/>
    <property type="evidence" value="ECO:0007669"/>
    <property type="project" value="UniProtKB-UniRule"/>
</dbReference>
<comment type="function">
    <text evidence="8">Phosphorylation of dTMP to form dTDP in both de novo and salvage pathways of dTTP synthesis.</text>
</comment>
<dbReference type="Pfam" id="PF02223">
    <property type="entry name" value="Thymidylate_kin"/>
    <property type="match status" value="1"/>
</dbReference>
<evidence type="ECO:0000256" key="6">
    <source>
        <dbReference type="ARBA" id="ARBA00022840"/>
    </source>
</evidence>
<dbReference type="PANTHER" id="PTHR10344:SF4">
    <property type="entry name" value="UMP-CMP KINASE 2, MITOCHONDRIAL"/>
    <property type="match status" value="1"/>
</dbReference>
<dbReference type="HAMAP" id="MF_00165">
    <property type="entry name" value="Thymidylate_kinase"/>
    <property type="match status" value="1"/>
</dbReference>
<keyword evidence="3 8" id="KW-0545">Nucleotide biosynthesis</keyword>
<dbReference type="EMBL" id="LCIQ01000065">
    <property type="protein sequence ID" value="KKT57811.1"/>
    <property type="molecule type" value="Genomic_DNA"/>
</dbReference>
<evidence type="ECO:0000256" key="3">
    <source>
        <dbReference type="ARBA" id="ARBA00022727"/>
    </source>
</evidence>
<dbReference type="InterPro" id="IPR039430">
    <property type="entry name" value="Thymidylate_kin-like_dom"/>
</dbReference>
<dbReference type="GO" id="GO:0006235">
    <property type="term" value="P:dTTP biosynthetic process"/>
    <property type="evidence" value="ECO:0007669"/>
    <property type="project" value="UniProtKB-UniRule"/>
</dbReference>